<reference evidence="4" key="1">
    <citation type="submission" date="2022-10" db="EMBL/GenBank/DDBJ databases">
        <title>The complete genomes of actinobacterial strains from the NBC collection.</title>
        <authorList>
            <person name="Joergensen T.S."/>
            <person name="Alvarez Arevalo M."/>
            <person name="Sterndorff E.B."/>
            <person name="Faurdal D."/>
            <person name="Vuksanovic O."/>
            <person name="Mourched A.-S."/>
            <person name="Charusanti P."/>
            <person name="Shaw S."/>
            <person name="Blin K."/>
            <person name="Weber T."/>
        </authorList>
    </citation>
    <scope>NUCLEOTIDE SEQUENCE</scope>
    <source>
        <strain evidence="4">NBC_00254</strain>
    </source>
</reference>
<dbReference type="Pfam" id="PF03795">
    <property type="entry name" value="YCII"/>
    <property type="match status" value="1"/>
</dbReference>
<evidence type="ECO:0000259" key="3">
    <source>
        <dbReference type="Pfam" id="PF03795"/>
    </source>
</evidence>
<dbReference type="PANTHER" id="PTHR35174:SF1">
    <property type="entry name" value="BLL0086 PROTEIN"/>
    <property type="match status" value="1"/>
</dbReference>
<protein>
    <submittedName>
        <fullName evidence="4">YciI family protein</fullName>
    </submittedName>
</protein>
<gene>
    <name evidence="4" type="ORF">OG913_30990</name>
</gene>
<feature type="region of interest" description="Disordered" evidence="2">
    <location>
        <begin position="104"/>
        <end position="124"/>
    </location>
</feature>
<evidence type="ECO:0000313" key="4">
    <source>
        <dbReference type="EMBL" id="WUP73776.1"/>
    </source>
</evidence>
<comment type="similarity">
    <text evidence="1">Belongs to the YciI family.</text>
</comment>
<sequence length="124" mass="13030">MRFLMTTKGGSRTPDAAMMAEMGAFIEEMTRAGVLLATGGLEPGGVRMVSSGGEITVTDGPFTEAKEAIVSFALVEARSREEAVELARRFWKIVGDGEGLIQQVFGPEDAPGDAPGDAPEDGPR</sequence>
<proteinExistence type="inferred from homology"/>
<dbReference type="PANTHER" id="PTHR35174">
    <property type="entry name" value="BLL7171 PROTEIN-RELATED"/>
    <property type="match status" value="1"/>
</dbReference>
<dbReference type="RefSeq" id="WP_142649412.1">
    <property type="nucleotide sequence ID" value="NZ_CP108085.1"/>
</dbReference>
<evidence type="ECO:0000256" key="2">
    <source>
        <dbReference type="SAM" id="MobiDB-lite"/>
    </source>
</evidence>
<evidence type="ECO:0000313" key="5">
    <source>
        <dbReference type="Proteomes" id="UP001432011"/>
    </source>
</evidence>
<dbReference type="Gene3D" id="3.30.70.1060">
    <property type="entry name" value="Dimeric alpha+beta barrel"/>
    <property type="match status" value="1"/>
</dbReference>
<evidence type="ECO:0000256" key="1">
    <source>
        <dbReference type="ARBA" id="ARBA00007689"/>
    </source>
</evidence>
<keyword evidence="5" id="KW-1185">Reference proteome</keyword>
<dbReference type="InterPro" id="IPR005545">
    <property type="entry name" value="YCII"/>
</dbReference>
<dbReference type="Proteomes" id="UP001432011">
    <property type="component" value="Chromosome"/>
</dbReference>
<dbReference type="InterPro" id="IPR011008">
    <property type="entry name" value="Dimeric_a/b-barrel"/>
</dbReference>
<dbReference type="EMBL" id="CP108085">
    <property type="protein sequence ID" value="WUP73776.1"/>
    <property type="molecule type" value="Genomic_DNA"/>
</dbReference>
<organism evidence="4 5">
    <name type="scientific">Microbispora hainanensis</name>
    <dbReference type="NCBI Taxonomy" id="568844"/>
    <lineage>
        <taxon>Bacteria</taxon>
        <taxon>Bacillati</taxon>
        <taxon>Actinomycetota</taxon>
        <taxon>Actinomycetes</taxon>
        <taxon>Streptosporangiales</taxon>
        <taxon>Streptosporangiaceae</taxon>
        <taxon>Microbispora</taxon>
    </lineage>
</organism>
<dbReference type="SUPFAM" id="SSF54909">
    <property type="entry name" value="Dimeric alpha+beta barrel"/>
    <property type="match status" value="1"/>
</dbReference>
<accession>A0ABZ1SL93</accession>
<name>A0ABZ1SL93_9ACTN</name>
<feature type="domain" description="YCII-related" evidence="3">
    <location>
        <begin position="3"/>
        <end position="89"/>
    </location>
</feature>